<evidence type="ECO:0000313" key="6">
    <source>
        <dbReference type="EMBL" id="CAI7993483.1"/>
    </source>
</evidence>
<dbReference type="InterPro" id="IPR023753">
    <property type="entry name" value="FAD/NAD-binding_dom"/>
</dbReference>
<proteinExistence type="predicted"/>
<accession>A0AA35QV74</accession>
<dbReference type="PANTHER" id="PTHR43429">
    <property type="entry name" value="PYRIDINE NUCLEOTIDE-DISULFIDE OXIDOREDUCTASE DOMAIN-CONTAINING"/>
    <property type="match status" value="1"/>
</dbReference>
<protein>
    <submittedName>
        <fullName evidence="6">Pyridine nucleotide-disulfide oxidoreductase domain-containing protein 1</fullName>
    </submittedName>
</protein>
<name>A0AA35QV74_GEOBA</name>
<dbReference type="Pfam" id="PF07992">
    <property type="entry name" value="Pyr_redox_2"/>
    <property type="match status" value="2"/>
</dbReference>
<evidence type="ECO:0000256" key="3">
    <source>
        <dbReference type="ARBA" id="ARBA00022827"/>
    </source>
</evidence>
<dbReference type="PANTHER" id="PTHR43429:SF2">
    <property type="entry name" value="PYRIDINE NUCLEOTIDE-DISULFIDE OXIDOREDUCTASE DOMAIN-CONTAINING PROTEIN 1"/>
    <property type="match status" value="1"/>
</dbReference>
<reference evidence="6" key="1">
    <citation type="submission" date="2023-03" db="EMBL/GenBank/DDBJ databases">
        <authorList>
            <person name="Steffen K."/>
            <person name="Cardenas P."/>
        </authorList>
    </citation>
    <scope>NUCLEOTIDE SEQUENCE</scope>
</reference>
<feature type="compositionally biased region" description="Basic and acidic residues" evidence="4">
    <location>
        <begin position="225"/>
        <end position="234"/>
    </location>
</feature>
<organism evidence="6 7">
    <name type="scientific">Geodia barretti</name>
    <name type="common">Barrett's horny sponge</name>
    <dbReference type="NCBI Taxonomy" id="519541"/>
    <lineage>
        <taxon>Eukaryota</taxon>
        <taxon>Metazoa</taxon>
        <taxon>Porifera</taxon>
        <taxon>Demospongiae</taxon>
        <taxon>Heteroscleromorpha</taxon>
        <taxon>Tetractinellida</taxon>
        <taxon>Astrophorina</taxon>
        <taxon>Geodiidae</taxon>
        <taxon>Geodia</taxon>
    </lineage>
</organism>
<feature type="domain" description="FAD/NAD(P)-binding" evidence="5">
    <location>
        <begin position="303"/>
        <end position="370"/>
    </location>
</feature>
<evidence type="ECO:0000259" key="5">
    <source>
        <dbReference type="Pfam" id="PF07992"/>
    </source>
</evidence>
<dbReference type="EMBL" id="CASHTH010000190">
    <property type="protein sequence ID" value="CAI7993483.1"/>
    <property type="molecule type" value="Genomic_DNA"/>
</dbReference>
<dbReference type="InterPro" id="IPR036188">
    <property type="entry name" value="FAD/NAD-bd_sf"/>
</dbReference>
<evidence type="ECO:0000313" key="7">
    <source>
        <dbReference type="Proteomes" id="UP001174909"/>
    </source>
</evidence>
<comment type="cofactor">
    <cofactor evidence="1">
        <name>FAD</name>
        <dbReference type="ChEBI" id="CHEBI:57692"/>
    </cofactor>
</comment>
<dbReference type="PRINTS" id="PR00411">
    <property type="entry name" value="PNDRDTASEI"/>
</dbReference>
<dbReference type="PRINTS" id="PR00368">
    <property type="entry name" value="FADPNR"/>
</dbReference>
<evidence type="ECO:0000256" key="2">
    <source>
        <dbReference type="ARBA" id="ARBA00022630"/>
    </source>
</evidence>
<dbReference type="Gene3D" id="3.50.50.60">
    <property type="entry name" value="FAD/NAD(P)-binding domain"/>
    <property type="match status" value="3"/>
</dbReference>
<dbReference type="GO" id="GO:0016491">
    <property type="term" value="F:oxidoreductase activity"/>
    <property type="evidence" value="ECO:0007669"/>
    <property type="project" value="InterPro"/>
</dbReference>
<dbReference type="InterPro" id="IPR050260">
    <property type="entry name" value="FAD-bd_OxRdtase"/>
</dbReference>
<feature type="domain" description="FAD/NAD(P)-binding" evidence="5">
    <location>
        <begin position="10"/>
        <end position="190"/>
    </location>
</feature>
<dbReference type="SUPFAM" id="SSF51905">
    <property type="entry name" value="FAD/NAD(P)-binding domain"/>
    <property type="match status" value="1"/>
</dbReference>
<dbReference type="Proteomes" id="UP001174909">
    <property type="component" value="Unassembled WGS sequence"/>
</dbReference>
<evidence type="ECO:0000256" key="1">
    <source>
        <dbReference type="ARBA" id="ARBA00001974"/>
    </source>
</evidence>
<evidence type="ECO:0000256" key="4">
    <source>
        <dbReference type="SAM" id="MobiDB-lite"/>
    </source>
</evidence>
<keyword evidence="2" id="KW-0285">Flavoprotein</keyword>
<comment type="caution">
    <text evidence="6">The sequence shown here is derived from an EMBL/GenBank/DDBJ whole genome shotgun (WGS) entry which is preliminary data.</text>
</comment>
<gene>
    <name evidence="6" type="ORF">GBAR_LOCUS1260</name>
</gene>
<keyword evidence="7" id="KW-1185">Reference proteome</keyword>
<keyword evidence="3" id="KW-0274">FAD</keyword>
<feature type="region of interest" description="Disordered" evidence="4">
    <location>
        <begin position="225"/>
        <end position="253"/>
    </location>
</feature>
<dbReference type="AlphaFoldDB" id="A0AA35QV74"/>
<sequence>MAAESKGRQRYVVVGGGVAGVSCAEELARLSPESQVTVVSDSPLIKAATNVVQQSRVLETFDVEQKQGSYLEQRYGNVTVLAAHVTSLIHKEKVVETSDGRRIPYDKVCICTGAKPKLIAEGHPRVIGIRDTESVEDFQRKLEDARRIVVVGNGGIATELVYEVKGCQVVWVIRHTAICHTFVDEGAAVFFLPHLHDDSGCHGDTAELRKRTKYVCEGVGEGREERGEGEKERIGSALGPDWHTGRQMKGRNEGPTHVQVEYEVEVKEILTASQVKSRGLQPSKIGPRPPEEPQLGYQWPIFVALTNGKVFGCDLVVSATGVFPNTTCLTSSAGQTEVELSEEGGVVVDNQMRTSLSHVYAAGDVCTARWTHSQLWFQGMKKSALTSVSSCLPM</sequence>
<dbReference type="PROSITE" id="PS51257">
    <property type="entry name" value="PROKAR_LIPOPROTEIN"/>
    <property type="match status" value="1"/>
</dbReference>